<dbReference type="STRING" id="1263082.A0A068RZJ2"/>
<accession>A0A068RZJ2</accession>
<name>A0A068RZJ2_9FUNG</name>
<dbReference type="Pfam" id="PF03378">
    <property type="entry name" value="CAS_CSE1"/>
    <property type="match status" value="1"/>
</dbReference>
<dbReference type="Gene3D" id="1.25.10.10">
    <property type="entry name" value="Leucine-rich Repeat Variant"/>
    <property type="match status" value="1"/>
</dbReference>
<evidence type="ECO:0000256" key="4">
    <source>
        <dbReference type="ARBA" id="ARBA00022448"/>
    </source>
</evidence>
<dbReference type="GO" id="GO:0006606">
    <property type="term" value="P:protein import into nucleus"/>
    <property type="evidence" value="ECO:0007669"/>
    <property type="project" value="TreeGrafter"/>
</dbReference>
<dbReference type="OrthoDB" id="3268246at2759"/>
<dbReference type="GO" id="GO:0031267">
    <property type="term" value="F:small GTPase binding"/>
    <property type="evidence" value="ECO:0007669"/>
    <property type="project" value="InterPro"/>
</dbReference>
<evidence type="ECO:0000313" key="10">
    <source>
        <dbReference type="Proteomes" id="UP000027586"/>
    </source>
</evidence>
<comment type="subcellular location">
    <subcellularLocation>
        <location evidence="2">Cytoplasm</location>
    </subcellularLocation>
    <subcellularLocation>
        <location evidence="1">Nucleus</location>
    </subcellularLocation>
</comment>
<protein>
    <submittedName>
        <fullName evidence="9">Exportin-2 isoform 1</fullName>
    </submittedName>
</protein>
<dbReference type="GO" id="GO:0005829">
    <property type="term" value="C:cytosol"/>
    <property type="evidence" value="ECO:0007669"/>
    <property type="project" value="TreeGrafter"/>
</dbReference>
<keyword evidence="4" id="KW-0813">Transport</keyword>
<evidence type="ECO:0000256" key="1">
    <source>
        <dbReference type="ARBA" id="ARBA00004123"/>
    </source>
</evidence>
<feature type="domain" description="Importin N-terminal" evidence="8">
    <location>
        <begin position="27"/>
        <end position="101"/>
    </location>
</feature>
<comment type="similarity">
    <text evidence="3">Belongs to the XPO2/CSE1 family.</text>
</comment>
<dbReference type="GO" id="GO:0005635">
    <property type="term" value="C:nuclear envelope"/>
    <property type="evidence" value="ECO:0007669"/>
    <property type="project" value="EnsemblFungi"/>
</dbReference>
<comment type="caution">
    <text evidence="9">The sequence shown here is derived from an EMBL/GenBank/DDBJ whole genome shotgun (WGS) entry which is preliminary data.</text>
</comment>
<dbReference type="InterPro" id="IPR001494">
    <property type="entry name" value="Importin-beta_N"/>
</dbReference>
<dbReference type="SMART" id="SM00913">
    <property type="entry name" value="IBN_N"/>
    <property type="match status" value="1"/>
</dbReference>
<dbReference type="PROSITE" id="PS50166">
    <property type="entry name" value="IMPORTIN_B_NT"/>
    <property type="match status" value="1"/>
</dbReference>
<dbReference type="GO" id="GO:0034399">
    <property type="term" value="C:nuclear periphery"/>
    <property type="evidence" value="ECO:0007669"/>
    <property type="project" value="EnsemblFungi"/>
</dbReference>
<evidence type="ECO:0000256" key="5">
    <source>
        <dbReference type="ARBA" id="ARBA00022490"/>
    </source>
</evidence>
<dbReference type="GO" id="GO:0006611">
    <property type="term" value="P:protein export from nucleus"/>
    <property type="evidence" value="ECO:0007669"/>
    <property type="project" value="EnsemblFungi"/>
</dbReference>
<evidence type="ECO:0000256" key="7">
    <source>
        <dbReference type="ARBA" id="ARBA00023242"/>
    </source>
</evidence>
<dbReference type="GO" id="GO:0061015">
    <property type="term" value="P:snRNA import into nucleus"/>
    <property type="evidence" value="ECO:0007669"/>
    <property type="project" value="EnsemblFungi"/>
</dbReference>
<keyword evidence="6" id="KW-0653">Protein transport</keyword>
<proteinExistence type="inferred from homology"/>
<dbReference type="SUPFAM" id="SSF48371">
    <property type="entry name" value="ARM repeat"/>
    <property type="match status" value="1"/>
</dbReference>
<dbReference type="Pfam" id="PF03810">
    <property type="entry name" value="IBN_N"/>
    <property type="match status" value="1"/>
</dbReference>
<dbReference type="PANTHER" id="PTHR10997">
    <property type="entry name" value="IMPORTIN-7, 8, 11"/>
    <property type="match status" value="1"/>
</dbReference>
<keyword evidence="10" id="KW-1185">Reference proteome</keyword>
<dbReference type="AlphaFoldDB" id="A0A068RZJ2"/>
<sequence>MEMNDQAYNALQQYLQQTLNPTTQKNAERQLAEVEVQQGFPILLLKLINDTNVEMVLRFAGSLYFKNYIKRHWVPDNEQANKIAPQDRLAIKTDIVQILISVPDKIQLQISDALSIMAASDFPEQWQDLLPQLISRLSPTDYRVNNGILQIAHSIFKRWRSQFESNSLFSDIKYVLELFCEPYRQLLQITDKLMRENENNRAALGPLSQSLILLIKIFYDLNCQDLPEFFEDNMPQFMEFFKYYLVYHNQLLDTGDEEEAGALEKIKTSICEVLELYTQKYEEDFPQLVDFFSIVVELLANLGPEPKHDTLVCKGLSLLTSMVKNERTAGVLGSGDTFKQMCERIALKNIPMREVDEELFEDNPIEYIRRDLEGSDTDTRRRAAADFIRGLMERYERDTTAIMSQYIGYYLQEYNANPQGNWKAKNTAIFLLVAIASRTSTMQLGVTQTNQLVDVVDFFTKNILADLQTDVNAGVPILKVDAIKYLYTFRSQLTKDQLLTVFPLLVKHLESNNYVVYTYSAIAIERILFLRKEKIMIFSAADIAPYAENLLSQLFRLIEQGETPQKLSENDYLMRAVMRVIITCRQDMVPYVNVIMGKLTSILGIISANPSNPRFNHYIFESIGALIRFICPISDGAVTEFENMLFGPFQTILDQDVQEFTPYVFQLLAQLLEHHKKQDLTEAYVSLLNPLLNPPLWEQGNIPALVRLLEAYLNKGINTIVSNNKLEPILGIFQQKLINSRQNDQYALTLLNAVIKTVPFELLAQYLPALVTSVLTRLQTKKKGDRIIYDKFTRNFTLWICLFCLLDKLGGPDTLIRVFDSMQPGLFGQVITIFVTPDLNALRDPIDYKTCAAGIVRLLTRSDLLLQQGYLNDVWPKIFTALLAMLELPPTTTDDGPDEFYTLDISEEAGYQTAYARLSTAAPVRDNVAASLPPSHIYLVQQLVSMSPEKRSLIKSVMPAEANQFLPKYFEAAGVPMSQL</sequence>
<evidence type="ECO:0000313" key="9">
    <source>
        <dbReference type="EMBL" id="CDH55518.1"/>
    </source>
</evidence>
<dbReference type="PANTHER" id="PTHR10997:SF8">
    <property type="entry name" value="EXPORTIN-2"/>
    <property type="match status" value="1"/>
</dbReference>
<dbReference type="GO" id="GO:0032991">
    <property type="term" value="C:protein-containing complex"/>
    <property type="evidence" value="ECO:0007669"/>
    <property type="project" value="EnsemblFungi"/>
</dbReference>
<dbReference type="EMBL" id="CBTN010000030">
    <property type="protein sequence ID" value="CDH55518.1"/>
    <property type="molecule type" value="Genomic_DNA"/>
</dbReference>
<dbReference type="InterPro" id="IPR013713">
    <property type="entry name" value="XPO2_central"/>
</dbReference>
<dbReference type="Proteomes" id="UP000027586">
    <property type="component" value="Unassembled WGS sequence"/>
</dbReference>
<dbReference type="GO" id="GO:0046827">
    <property type="term" value="P:positive regulation of protein export from nucleus"/>
    <property type="evidence" value="ECO:0007669"/>
    <property type="project" value="EnsemblFungi"/>
</dbReference>
<dbReference type="Pfam" id="PF08506">
    <property type="entry name" value="Cse1"/>
    <property type="match status" value="1"/>
</dbReference>
<dbReference type="FunFam" id="1.25.10.10:FF:000057">
    <property type="entry name" value="Exportin-2 isoform 1"/>
    <property type="match status" value="1"/>
</dbReference>
<keyword evidence="5" id="KW-0963">Cytoplasm</keyword>
<keyword evidence="7" id="KW-0539">Nucleus</keyword>
<evidence type="ECO:0000259" key="8">
    <source>
        <dbReference type="PROSITE" id="PS50166"/>
    </source>
</evidence>
<dbReference type="InterPro" id="IPR016024">
    <property type="entry name" value="ARM-type_fold"/>
</dbReference>
<evidence type="ECO:0000256" key="3">
    <source>
        <dbReference type="ARBA" id="ARBA00008669"/>
    </source>
</evidence>
<gene>
    <name evidence="9" type="ORF">LCOR_06653.1</name>
</gene>
<dbReference type="VEuPathDB" id="FungiDB:LCOR_06653.1"/>
<evidence type="ECO:0000256" key="2">
    <source>
        <dbReference type="ARBA" id="ARBA00004496"/>
    </source>
</evidence>
<dbReference type="GO" id="GO:0005049">
    <property type="term" value="F:nuclear export signal receptor activity"/>
    <property type="evidence" value="ECO:0007669"/>
    <property type="project" value="EnsemblFungi"/>
</dbReference>
<dbReference type="InterPro" id="IPR005043">
    <property type="entry name" value="XPO2_C"/>
</dbReference>
<reference evidence="9" key="1">
    <citation type="submission" date="2013-08" db="EMBL/GenBank/DDBJ databases">
        <title>Gene expansion shapes genome architecture in the human pathogen Lichtheimia corymbifera: an evolutionary genomics analysis in the ancient terrestrial Mucorales (Mucoromycotina).</title>
        <authorList>
            <person name="Schwartze V.U."/>
            <person name="Winter S."/>
            <person name="Shelest E."/>
            <person name="Marcet-Houben M."/>
            <person name="Horn F."/>
            <person name="Wehner S."/>
            <person name="Hoffmann K."/>
            <person name="Riege K."/>
            <person name="Sammeth M."/>
            <person name="Nowrousian M."/>
            <person name="Valiante V."/>
            <person name="Linde J."/>
            <person name="Jacobsen I.D."/>
            <person name="Marz M."/>
            <person name="Brakhage A.A."/>
            <person name="Gabaldon T."/>
            <person name="Bocker S."/>
            <person name="Voigt K."/>
        </authorList>
    </citation>
    <scope>NUCLEOTIDE SEQUENCE [LARGE SCALE GENOMIC DNA]</scope>
    <source>
        <strain evidence="9">FSU 9682</strain>
    </source>
</reference>
<dbReference type="InterPro" id="IPR011989">
    <property type="entry name" value="ARM-like"/>
</dbReference>
<organism evidence="9 10">
    <name type="scientific">Lichtheimia corymbifera JMRC:FSU:9682</name>
    <dbReference type="NCBI Taxonomy" id="1263082"/>
    <lineage>
        <taxon>Eukaryota</taxon>
        <taxon>Fungi</taxon>
        <taxon>Fungi incertae sedis</taxon>
        <taxon>Mucoromycota</taxon>
        <taxon>Mucoromycotina</taxon>
        <taxon>Mucoromycetes</taxon>
        <taxon>Mucorales</taxon>
        <taxon>Lichtheimiaceae</taxon>
        <taxon>Lichtheimia</taxon>
    </lineage>
</organism>
<evidence type="ECO:0000256" key="6">
    <source>
        <dbReference type="ARBA" id="ARBA00022927"/>
    </source>
</evidence>